<protein>
    <recommendedName>
        <fullName evidence="8 18">3-dehydroquinate synthase</fullName>
        <shortName evidence="18">DHQS</shortName>
        <ecNumber evidence="7 18">4.2.3.4</ecNumber>
    </recommendedName>
</protein>
<dbReference type="CDD" id="cd08195">
    <property type="entry name" value="DHQS"/>
    <property type="match status" value="1"/>
</dbReference>
<dbReference type="FunFam" id="3.40.50.1970:FF:000001">
    <property type="entry name" value="3-dehydroquinate synthase"/>
    <property type="match status" value="1"/>
</dbReference>
<dbReference type="InterPro" id="IPR050071">
    <property type="entry name" value="Dehydroquinate_synthase"/>
</dbReference>
<comment type="subcellular location">
    <subcellularLocation>
        <location evidence="4 18">Cytoplasm</location>
    </subcellularLocation>
</comment>
<dbReference type="InterPro" id="IPR056179">
    <property type="entry name" value="DHQS_C"/>
</dbReference>
<reference evidence="21 22" key="1">
    <citation type="submission" date="2018-12" db="EMBL/GenBank/DDBJ databases">
        <authorList>
            <consortium name="Pathogen Informatics"/>
        </authorList>
    </citation>
    <scope>NUCLEOTIDE SEQUENCE [LARGE SCALE GENOMIC DNA]</scope>
    <source>
        <strain evidence="21 22">NCTC12871</strain>
    </source>
</reference>
<evidence type="ECO:0000313" key="22">
    <source>
        <dbReference type="Proteomes" id="UP000279799"/>
    </source>
</evidence>
<accession>A0A448TUP0</accession>
<feature type="binding site" evidence="18">
    <location>
        <position position="246"/>
    </location>
    <ligand>
        <name>Zn(2+)</name>
        <dbReference type="ChEBI" id="CHEBI:29105"/>
    </ligand>
</feature>
<keyword evidence="14 18" id="KW-0520">NAD</keyword>
<evidence type="ECO:0000256" key="8">
    <source>
        <dbReference type="ARBA" id="ARBA00017684"/>
    </source>
</evidence>
<dbReference type="NCBIfam" id="TIGR01357">
    <property type="entry name" value="aroB"/>
    <property type="match status" value="1"/>
</dbReference>
<evidence type="ECO:0000256" key="13">
    <source>
        <dbReference type="ARBA" id="ARBA00022833"/>
    </source>
</evidence>
<dbReference type="UniPathway" id="UPA00053">
    <property type="reaction ID" value="UER00085"/>
</dbReference>
<dbReference type="GO" id="GO:0008652">
    <property type="term" value="P:amino acid biosynthetic process"/>
    <property type="evidence" value="ECO:0007669"/>
    <property type="project" value="UniProtKB-KW"/>
</dbReference>
<dbReference type="InterPro" id="IPR030960">
    <property type="entry name" value="DHQS/DOIS_N"/>
</dbReference>
<comment type="cofactor">
    <cofactor evidence="2 18">
        <name>NAD(+)</name>
        <dbReference type="ChEBI" id="CHEBI:57540"/>
    </cofactor>
</comment>
<keyword evidence="11 18" id="KW-0479">Metal-binding</keyword>
<keyword evidence="10 18" id="KW-0028">Amino-acid biosynthesis</keyword>
<feature type="domain" description="3-dehydroquinate synthase N-terminal" evidence="19">
    <location>
        <begin position="67"/>
        <end position="178"/>
    </location>
</feature>
<evidence type="ECO:0000259" key="20">
    <source>
        <dbReference type="Pfam" id="PF24621"/>
    </source>
</evidence>
<dbReference type="Gene3D" id="3.40.50.1970">
    <property type="match status" value="1"/>
</dbReference>
<keyword evidence="12 18" id="KW-0547">Nucleotide-binding</keyword>
<dbReference type="PIRSF" id="PIRSF001455">
    <property type="entry name" value="DHQ_synth"/>
    <property type="match status" value="1"/>
</dbReference>
<feature type="binding site" evidence="18">
    <location>
        <begin position="128"/>
        <end position="129"/>
    </location>
    <ligand>
        <name>NAD(+)</name>
        <dbReference type="ChEBI" id="CHEBI:57540"/>
    </ligand>
</feature>
<dbReference type="Proteomes" id="UP000279799">
    <property type="component" value="Chromosome"/>
</dbReference>
<dbReference type="GO" id="GO:0005737">
    <property type="term" value="C:cytoplasm"/>
    <property type="evidence" value="ECO:0007669"/>
    <property type="project" value="UniProtKB-SubCell"/>
</dbReference>
<dbReference type="GO" id="GO:0009073">
    <property type="term" value="P:aromatic amino acid family biosynthetic process"/>
    <property type="evidence" value="ECO:0007669"/>
    <property type="project" value="UniProtKB-KW"/>
</dbReference>
<evidence type="ECO:0000256" key="4">
    <source>
        <dbReference type="ARBA" id="ARBA00004496"/>
    </source>
</evidence>
<evidence type="ECO:0000256" key="12">
    <source>
        <dbReference type="ARBA" id="ARBA00022741"/>
    </source>
</evidence>
<dbReference type="PANTHER" id="PTHR43622">
    <property type="entry name" value="3-DEHYDROQUINATE SYNTHASE"/>
    <property type="match status" value="1"/>
</dbReference>
<dbReference type="GO" id="GO:0046872">
    <property type="term" value="F:metal ion binding"/>
    <property type="evidence" value="ECO:0007669"/>
    <property type="project" value="UniProtKB-KW"/>
</dbReference>
<feature type="binding site" evidence="18">
    <location>
        <begin position="104"/>
        <end position="108"/>
    </location>
    <ligand>
        <name>NAD(+)</name>
        <dbReference type="ChEBI" id="CHEBI:57540"/>
    </ligand>
</feature>
<comment type="similarity">
    <text evidence="6 18">Belongs to the sugar phosphate cyclases superfamily. Dehydroquinate synthase family.</text>
</comment>
<evidence type="ECO:0000256" key="9">
    <source>
        <dbReference type="ARBA" id="ARBA00022490"/>
    </source>
</evidence>
<dbReference type="EC" id="4.2.3.4" evidence="7 18"/>
<dbReference type="RefSeq" id="WP_126599762.1">
    <property type="nucleotide sequence ID" value="NZ_LR134510.1"/>
</dbReference>
<keyword evidence="16 18" id="KW-0456">Lyase</keyword>
<dbReference type="KEGG" id="adp:NCTC12871_01132"/>
<evidence type="ECO:0000313" key="21">
    <source>
        <dbReference type="EMBL" id="VEJ09655.1"/>
    </source>
</evidence>
<evidence type="ECO:0000256" key="14">
    <source>
        <dbReference type="ARBA" id="ARBA00023027"/>
    </source>
</evidence>
<keyword evidence="15 18" id="KW-0057">Aromatic amino acid biosynthesis</keyword>
<dbReference type="GO" id="GO:0009423">
    <property type="term" value="P:chorismate biosynthetic process"/>
    <property type="evidence" value="ECO:0007669"/>
    <property type="project" value="UniProtKB-UniRule"/>
</dbReference>
<dbReference type="PANTHER" id="PTHR43622:SF7">
    <property type="entry name" value="3-DEHYDROQUINATE SYNTHASE, CHLOROPLASTIC"/>
    <property type="match status" value="1"/>
</dbReference>
<comment type="catalytic activity">
    <reaction evidence="1 18">
        <text>7-phospho-2-dehydro-3-deoxy-D-arabino-heptonate = 3-dehydroquinate + phosphate</text>
        <dbReference type="Rhea" id="RHEA:21968"/>
        <dbReference type="ChEBI" id="CHEBI:32364"/>
        <dbReference type="ChEBI" id="CHEBI:43474"/>
        <dbReference type="ChEBI" id="CHEBI:58394"/>
        <dbReference type="EC" id="4.2.3.4"/>
    </reaction>
</comment>
<dbReference type="Pfam" id="PF24621">
    <property type="entry name" value="DHQS_C"/>
    <property type="match status" value="1"/>
</dbReference>
<dbReference type="OrthoDB" id="9806583at2"/>
<evidence type="ECO:0000256" key="1">
    <source>
        <dbReference type="ARBA" id="ARBA00001393"/>
    </source>
</evidence>
<dbReference type="InterPro" id="IPR030963">
    <property type="entry name" value="DHQ_synth_fam"/>
</dbReference>
<evidence type="ECO:0000259" key="19">
    <source>
        <dbReference type="Pfam" id="PF01761"/>
    </source>
</evidence>
<evidence type="ECO:0000256" key="7">
    <source>
        <dbReference type="ARBA" id="ARBA00013031"/>
    </source>
</evidence>
<organism evidence="21 22">
    <name type="scientific">Actinobacillus delphinicola</name>
    <dbReference type="NCBI Taxonomy" id="51161"/>
    <lineage>
        <taxon>Bacteria</taxon>
        <taxon>Pseudomonadati</taxon>
        <taxon>Pseudomonadota</taxon>
        <taxon>Gammaproteobacteria</taxon>
        <taxon>Pasteurellales</taxon>
        <taxon>Pasteurellaceae</taxon>
        <taxon>Actinobacillus</taxon>
    </lineage>
</organism>
<dbReference type="SUPFAM" id="SSF56796">
    <property type="entry name" value="Dehydroquinate synthase-like"/>
    <property type="match status" value="1"/>
</dbReference>
<gene>
    <name evidence="18 21" type="primary">aroB</name>
    <name evidence="21" type="ORF">NCTC12871_01132</name>
</gene>
<evidence type="ECO:0000256" key="2">
    <source>
        <dbReference type="ARBA" id="ARBA00001911"/>
    </source>
</evidence>
<feature type="binding site" evidence="18">
    <location>
        <position position="263"/>
    </location>
    <ligand>
        <name>Zn(2+)</name>
        <dbReference type="ChEBI" id="CHEBI:29105"/>
    </ligand>
</feature>
<comment type="cofactor">
    <cofactor evidence="18">
        <name>Co(2+)</name>
        <dbReference type="ChEBI" id="CHEBI:48828"/>
    </cofactor>
    <cofactor evidence="18">
        <name>Zn(2+)</name>
        <dbReference type="ChEBI" id="CHEBI:29105"/>
    </cofactor>
    <text evidence="18">Binds 1 divalent metal cation per subunit. Can use either Co(2+) or Zn(2+).</text>
</comment>
<feature type="binding site" evidence="18">
    <location>
        <begin position="168"/>
        <end position="171"/>
    </location>
    <ligand>
        <name>NAD(+)</name>
        <dbReference type="ChEBI" id="CHEBI:57540"/>
    </ligand>
</feature>
<sequence length="367" mass="40464">MLCVDVLHSDGQYPIYIGNNLLSDGTLFPVKAGDKVMIVTNETVAQYYLETLRQTLNDLGCETNVCFIGDGEAYKNLETLNHIYTTLLEKNYGRDCMLIALGGGVVGDVCGLAAATYQRGVRFIQVPTTLLAQVDSSVGGKTAVNHPLGKNMIGAFYPPQAVIIDLNTLKTLPSREVSAGLAEVIKYGVALDKDFFAWLSQNITHLNQLDLETLAYAVSRCCQLKAHIVMQDERETGQRALLNFGHTFGHAIETEMGYGKWLHGEAVAVGMYIATKLSAKLKQKEDNKIVLSEIDVTALCNLLKQAGLPTGIPKNMPVEQFFVHMQHDKKVMHGQIRLVLLRSLGKSYVDSDIPKTDIEQVLQTCYH</sequence>
<evidence type="ECO:0000256" key="5">
    <source>
        <dbReference type="ARBA" id="ARBA00004661"/>
    </source>
</evidence>
<feature type="binding site" evidence="18">
    <location>
        <position position="141"/>
    </location>
    <ligand>
        <name>NAD(+)</name>
        <dbReference type="ChEBI" id="CHEBI:57540"/>
    </ligand>
</feature>
<name>A0A448TUP0_9PAST</name>
<dbReference type="Pfam" id="PF01761">
    <property type="entry name" value="DHQ_synthase"/>
    <property type="match status" value="1"/>
</dbReference>
<dbReference type="EMBL" id="LR134510">
    <property type="protein sequence ID" value="VEJ09655.1"/>
    <property type="molecule type" value="Genomic_DNA"/>
</dbReference>
<evidence type="ECO:0000256" key="10">
    <source>
        <dbReference type="ARBA" id="ARBA00022605"/>
    </source>
</evidence>
<evidence type="ECO:0000256" key="15">
    <source>
        <dbReference type="ARBA" id="ARBA00023141"/>
    </source>
</evidence>
<dbReference type="GO" id="GO:0003856">
    <property type="term" value="F:3-dehydroquinate synthase activity"/>
    <property type="evidence" value="ECO:0007669"/>
    <property type="project" value="UniProtKB-UniRule"/>
</dbReference>
<dbReference type="InterPro" id="IPR016037">
    <property type="entry name" value="DHQ_synth_AroB"/>
</dbReference>
<keyword evidence="17 18" id="KW-0170">Cobalt</keyword>
<comment type="pathway">
    <text evidence="5 18">Metabolic intermediate biosynthesis; chorismate biosynthesis; chorismate from D-erythrose 4-phosphate and phosphoenolpyruvate: step 2/7.</text>
</comment>
<feature type="binding site" evidence="18">
    <location>
        <begin position="70"/>
        <end position="75"/>
    </location>
    <ligand>
        <name>NAD(+)</name>
        <dbReference type="ChEBI" id="CHEBI:57540"/>
    </ligand>
</feature>
<evidence type="ECO:0000256" key="3">
    <source>
        <dbReference type="ARBA" id="ARBA00003485"/>
    </source>
</evidence>
<dbReference type="Gene3D" id="1.20.1090.10">
    <property type="entry name" value="Dehydroquinate synthase-like - alpha domain"/>
    <property type="match status" value="1"/>
</dbReference>
<comment type="function">
    <text evidence="3 18">Catalyzes the conversion of 3-deoxy-D-arabino-heptulosonate 7-phosphate (DAHP) to dehydroquinate (DHQ).</text>
</comment>
<proteinExistence type="inferred from homology"/>
<feature type="domain" description="3-dehydroquinate synthase C-terminal" evidence="20">
    <location>
        <begin position="180"/>
        <end position="331"/>
    </location>
</feature>
<dbReference type="GO" id="GO:0000166">
    <property type="term" value="F:nucleotide binding"/>
    <property type="evidence" value="ECO:0007669"/>
    <property type="project" value="UniProtKB-KW"/>
</dbReference>
<keyword evidence="9 18" id="KW-0963">Cytoplasm</keyword>
<evidence type="ECO:0000256" key="11">
    <source>
        <dbReference type="ARBA" id="ARBA00022723"/>
    </source>
</evidence>
<evidence type="ECO:0000256" key="18">
    <source>
        <dbReference type="HAMAP-Rule" id="MF_00110"/>
    </source>
</evidence>
<evidence type="ECO:0000256" key="17">
    <source>
        <dbReference type="ARBA" id="ARBA00023285"/>
    </source>
</evidence>
<dbReference type="HAMAP" id="MF_00110">
    <property type="entry name" value="DHQ_synthase"/>
    <property type="match status" value="1"/>
</dbReference>
<feature type="binding site" evidence="18">
    <location>
        <position position="150"/>
    </location>
    <ligand>
        <name>NAD(+)</name>
        <dbReference type="ChEBI" id="CHEBI:57540"/>
    </ligand>
</feature>
<feature type="binding site" evidence="18">
    <location>
        <position position="183"/>
    </location>
    <ligand>
        <name>Zn(2+)</name>
        <dbReference type="ChEBI" id="CHEBI:29105"/>
    </ligand>
</feature>
<dbReference type="AlphaFoldDB" id="A0A448TUP0"/>
<evidence type="ECO:0000256" key="6">
    <source>
        <dbReference type="ARBA" id="ARBA00005412"/>
    </source>
</evidence>
<keyword evidence="22" id="KW-1185">Reference proteome</keyword>
<keyword evidence="13 18" id="KW-0862">Zinc</keyword>
<evidence type="ECO:0000256" key="16">
    <source>
        <dbReference type="ARBA" id="ARBA00023239"/>
    </source>
</evidence>